<dbReference type="RefSeq" id="WP_246449897.1">
    <property type="nucleotide sequence ID" value="NZ_JACBZD010000001.1"/>
</dbReference>
<feature type="transmembrane region" description="Helical" evidence="11">
    <location>
        <begin position="121"/>
        <end position="143"/>
    </location>
</feature>
<keyword evidence="8" id="KW-0902">Two-component regulatory system</keyword>
<dbReference type="PANTHER" id="PTHR24421:SF10">
    <property type="entry name" value="NITRATE_NITRITE SENSOR PROTEIN NARQ"/>
    <property type="match status" value="1"/>
</dbReference>
<dbReference type="EC" id="2.7.13.3" evidence="2"/>
<evidence type="ECO:0000256" key="7">
    <source>
        <dbReference type="ARBA" id="ARBA00022840"/>
    </source>
</evidence>
<keyword evidence="3" id="KW-0597">Phosphoprotein</keyword>
<dbReference type="EMBL" id="JACBZD010000001">
    <property type="protein sequence ID" value="NYI05990.1"/>
    <property type="molecule type" value="Genomic_DNA"/>
</dbReference>
<keyword evidence="7" id="KW-0067">ATP-binding</keyword>
<dbReference type="Proteomes" id="UP000567795">
    <property type="component" value="Unassembled WGS sequence"/>
</dbReference>
<keyword evidence="9" id="KW-0175">Coiled coil</keyword>
<evidence type="ECO:0000256" key="9">
    <source>
        <dbReference type="SAM" id="Coils"/>
    </source>
</evidence>
<dbReference type="CDD" id="cd16917">
    <property type="entry name" value="HATPase_UhpB-NarQ-NarX-like"/>
    <property type="match status" value="1"/>
</dbReference>
<proteinExistence type="predicted"/>
<feature type="coiled-coil region" evidence="9">
    <location>
        <begin position="179"/>
        <end position="206"/>
    </location>
</feature>
<feature type="transmembrane region" description="Helical" evidence="11">
    <location>
        <begin position="85"/>
        <end position="109"/>
    </location>
</feature>
<reference evidence="13 14" key="1">
    <citation type="submission" date="2020-07" db="EMBL/GenBank/DDBJ databases">
        <title>Sequencing the genomes of 1000 actinobacteria strains.</title>
        <authorList>
            <person name="Klenk H.-P."/>
        </authorList>
    </citation>
    <scope>NUCLEOTIDE SEQUENCE [LARGE SCALE GENOMIC DNA]</scope>
    <source>
        <strain evidence="13 14">DSM 42178</strain>
    </source>
</reference>
<dbReference type="InterPro" id="IPR050482">
    <property type="entry name" value="Sensor_HK_TwoCompSys"/>
</dbReference>
<keyword evidence="14" id="KW-1185">Reference proteome</keyword>
<dbReference type="GO" id="GO:0046983">
    <property type="term" value="F:protein dimerization activity"/>
    <property type="evidence" value="ECO:0007669"/>
    <property type="project" value="InterPro"/>
</dbReference>
<feature type="compositionally biased region" description="Gly residues" evidence="10">
    <location>
        <begin position="293"/>
        <end position="304"/>
    </location>
</feature>
<evidence type="ECO:0000313" key="14">
    <source>
        <dbReference type="Proteomes" id="UP000567795"/>
    </source>
</evidence>
<dbReference type="Gene3D" id="1.20.5.1930">
    <property type="match status" value="1"/>
</dbReference>
<evidence type="ECO:0000259" key="12">
    <source>
        <dbReference type="Pfam" id="PF07730"/>
    </source>
</evidence>
<keyword evidence="5" id="KW-0547">Nucleotide-binding</keyword>
<dbReference type="Pfam" id="PF07730">
    <property type="entry name" value="HisKA_3"/>
    <property type="match status" value="1"/>
</dbReference>
<evidence type="ECO:0000313" key="13">
    <source>
        <dbReference type="EMBL" id="NYI05990.1"/>
    </source>
</evidence>
<feature type="compositionally biased region" description="Gly residues" evidence="10">
    <location>
        <begin position="314"/>
        <end position="330"/>
    </location>
</feature>
<evidence type="ECO:0000256" key="3">
    <source>
        <dbReference type="ARBA" id="ARBA00022553"/>
    </source>
</evidence>
<keyword evidence="11" id="KW-0472">Membrane</keyword>
<dbReference type="SUPFAM" id="SSF55874">
    <property type="entry name" value="ATPase domain of HSP90 chaperone/DNA topoisomerase II/histidine kinase"/>
    <property type="match status" value="1"/>
</dbReference>
<evidence type="ECO:0000256" key="1">
    <source>
        <dbReference type="ARBA" id="ARBA00000085"/>
    </source>
</evidence>
<dbReference type="GO" id="GO:0005524">
    <property type="term" value="F:ATP binding"/>
    <property type="evidence" value="ECO:0007669"/>
    <property type="project" value="UniProtKB-KW"/>
</dbReference>
<evidence type="ECO:0000256" key="6">
    <source>
        <dbReference type="ARBA" id="ARBA00022777"/>
    </source>
</evidence>
<feature type="region of interest" description="Disordered" evidence="10">
    <location>
        <begin position="285"/>
        <end position="341"/>
    </location>
</feature>
<accession>A0A852ZXM0</accession>
<evidence type="ECO:0000256" key="10">
    <source>
        <dbReference type="SAM" id="MobiDB-lite"/>
    </source>
</evidence>
<organism evidence="13 14">
    <name type="scientific">Allostreptomyces psammosilenae</name>
    <dbReference type="NCBI Taxonomy" id="1892865"/>
    <lineage>
        <taxon>Bacteria</taxon>
        <taxon>Bacillati</taxon>
        <taxon>Actinomycetota</taxon>
        <taxon>Actinomycetes</taxon>
        <taxon>Kitasatosporales</taxon>
        <taxon>Streptomycetaceae</taxon>
        <taxon>Allostreptomyces</taxon>
    </lineage>
</organism>
<evidence type="ECO:0000256" key="11">
    <source>
        <dbReference type="SAM" id="Phobius"/>
    </source>
</evidence>
<dbReference type="PANTHER" id="PTHR24421">
    <property type="entry name" value="NITRATE/NITRITE SENSOR PROTEIN NARX-RELATED"/>
    <property type="match status" value="1"/>
</dbReference>
<comment type="catalytic activity">
    <reaction evidence="1">
        <text>ATP + protein L-histidine = ADP + protein N-phospho-L-histidine.</text>
        <dbReference type="EC" id="2.7.13.3"/>
    </reaction>
</comment>
<feature type="domain" description="Signal transduction histidine kinase subgroup 3 dimerisation and phosphoacceptor" evidence="12">
    <location>
        <begin position="218"/>
        <end position="282"/>
    </location>
</feature>
<feature type="transmembrane region" description="Helical" evidence="11">
    <location>
        <begin position="155"/>
        <end position="180"/>
    </location>
</feature>
<dbReference type="InterPro" id="IPR036890">
    <property type="entry name" value="HATPase_C_sf"/>
</dbReference>
<keyword evidence="11" id="KW-0812">Transmembrane</keyword>
<dbReference type="Gene3D" id="3.30.565.10">
    <property type="entry name" value="Histidine kinase-like ATPase, C-terminal domain"/>
    <property type="match status" value="1"/>
</dbReference>
<evidence type="ECO:0000256" key="2">
    <source>
        <dbReference type="ARBA" id="ARBA00012438"/>
    </source>
</evidence>
<keyword evidence="4" id="KW-0808">Transferase</keyword>
<dbReference type="GO" id="GO:0016020">
    <property type="term" value="C:membrane"/>
    <property type="evidence" value="ECO:0007669"/>
    <property type="project" value="InterPro"/>
</dbReference>
<name>A0A852ZXM0_9ACTN</name>
<feature type="region of interest" description="Disordered" evidence="10">
    <location>
        <begin position="425"/>
        <end position="444"/>
    </location>
</feature>
<keyword evidence="6 13" id="KW-0418">Kinase</keyword>
<evidence type="ECO:0000256" key="5">
    <source>
        <dbReference type="ARBA" id="ARBA00022741"/>
    </source>
</evidence>
<keyword evidence="11" id="KW-1133">Transmembrane helix</keyword>
<evidence type="ECO:0000256" key="8">
    <source>
        <dbReference type="ARBA" id="ARBA00023012"/>
    </source>
</evidence>
<gene>
    <name evidence="13" type="ORF">FHU37_002933</name>
</gene>
<dbReference type="AlphaFoldDB" id="A0A852ZXM0"/>
<sequence>MSMGSARVRGVGGGPGGPGSGDALWWWRHRRSVALDVLLALASAAECAGDALLRSGRAGAGDDWAWAVLAALVGSLLVVRRRWPVAVALVAVVVQPVEIGLVMLVVGLYSVGAYVVERSTVIAVSGLAVAATGVVTTMSILSQPTDPGTVRLGPAVLLSVVVPLSVGSTVAPVLLGLYVGARRRLLESLRERAHRLEREQALLAEQARERAHRARVEERTRIAREMHDVVAHRVSLMVVHSGAVQAVARRDADRAVEGARLIGDMGRQALDELRQILGVLRMEEDPPSAAGPVAGGAGGVGGARAVGERAADGRGSGGRSFGDGSSGDGSAGQRPEGVPARRAREDLERLVGQSRAAGVEVSLEVSLGGGVDGEDAEHTCASASATTVFRLVQEALTNVHKHAGQARTAVRVVCVAGRLRASVVNEEPSQPPAQRLPSGGNGLTGMRERVVELGGSFEAGATAAGGFRVAAELPCGAAGA</sequence>
<protein>
    <recommendedName>
        <fullName evidence="2">histidine kinase</fullName>
        <ecNumber evidence="2">2.7.13.3</ecNumber>
    </recommendedName>
</protein>
<evidence type="ECO:0000256" key="4">
    <source>
        <dbReference type="ARBA" id="ARBA00022679"/>
    </source>
</evidence>
<comment type="caution">
    <text evidence="13">The sequence shown here is derived from an EMBL/GenBank/DDBJ whole genome shotgun (WGS) entry which is preliminary data.</text>
</comment>
<dbReference type="GO" id="GO:0000155">
    <property type="term" value="F:phosphorelay sensor kinase activity"/>
    <property type="evidence" value="ECO:0007669"/>
    <property type="project" value="InterPro"/>
</dbReference>
<dbReference type="InterPro" id="IPR011712">
    <property type="entry name" value="Sig_transdc_His_kin_sub3_dim/P"/>
</dbReference>